<accession>A0ABR2K345</accession>
<sequence length="205" mass="22487">MLWNNPEVIPLLSQRGSEINALNQESLTPLAVAVSLNSSDLVKALLDCGATREVSGVPEDKLDCLSKNSEEPNKNPLPTQNTGVSKKNIRVAEDENASKLFDIVANNQVEELDKIIKQGGFDPNIRANYTNETLLHTAVTYGSTECVKKLIEAGADVNAQTALYQETPLHIAIQEGYFEIFYSLIRNGADIESPNCEGIPNHFFL</sequence>
<dbReference type="PANTHER" id="PTHR24193:SF121">
    <property type="entry name" value="ADA2A-CONTAINING COMPLEX COMPONENT 3, ISOFORM D"/>
    <property type="match status" value="1"/>
</dbReference>
<protein>
    <recommendedName>
        <fullName evidence="7">Ankyrin repeat protein</fullName>
    </recommendedName>
</protein>
<dbReference type="SMART" id="SM00248">
    <property type="entry name" value="ANK"/>
    <property type="match status" value="3"/>
</dbReference>
<feature type="compositionally biased region" description="Basic and acidic residues" evidence="4">
    <location>
        <begin position="62"/>
        <end position="73"/>
    </location>
</feature>
<keyword evidence="6" id="KW-1185">Reference proteome</keyword>
<dbReference type="PANTHER" id="PTHR24193">
    <property type="entry name" value="ANKYRIN REPEAT PROTEIN"/>
    <property type="match status" value="1"/>
</dbReference>
<dbReference type="InterPro" id="IPR002110">
    <property type="entry name" value="Ankyrin_rpt"/>
</dbReference>
<dbReference type="InterPro" id="IPR050663">
    <property type="entry name" value="Ankyrin-SOCS_Box"/>
</dbReference>
<dbReference type="Proteomes" id="UP001470230">
    <property type="component" value="Unassembled WGS sequence"/>
</dbReference>
<dbReference type="Gene3D" id="1.25.40.20">
    <property type="entry name" value="Ankyrin repeat-containing domain"/>
    <property type="match status" value="2"/>
</dbReference>
<comment type="caution">
    <text evidence="5">The sequence shown here is derived from an EMBL/GenBank/DDBJ whole genome shotgun (WGS) entry which is preliminary data.</text>
</comment>
<keyword evidence="1" id="KW-0677">Repeat</keyword>
<evidence type="ECO:0000313" key="6">
    <source>
        <dbReference type="Proteomes" id="UP001470230"/>
    </source>
</evidence>
<name>A0ABR2K345_9EUKA</name>
<feature type="repeat" description="ANK" evidence="3">
    <location>
        <begin position="130"/>
        <end position="162"/>
    </location>
</feature>
<dbReference type="EMBL" id="JAPFFF010000007">
    <property type="protein sequence ID" value="KAK8885540.1"/>
    <property type="molecule type" value="Genomic_DNA"/>
</dbReference>
<dbReference type="InterPro" id="IPR036770">
    <property type="entry name" value="Ankyrin_rpt-contain_sf"/>
</dbReference>
<dbReference type="SUPFAM" id="SSF48403">
    <property type="entry name" value="Ankyrin repeat"/>
    <property type="match status" value="1"/>
</dbReference>
<evidence type="ECO:0008006" key="7">
    <source>
        <dbReference type="Google" id="ProtNLM"/>
    </source>
</evidence>
<dbReference type="Pfam" id="PF12796">
    <property type="entry name" value="Ank_2"/>
    <property type="match status" value="1"/>
</dbReference>
<dbReference type="PROSITE" id="PS50297">
    <property type="entry name" value="ANK_REP_REGION"/>
    <property type="match status" value="2"/>
</dbReference>
<gene>
    <name evidence="5" type="ORF">M9Y10_040989</name>
</gene>
<feature type="repeat" description="ANK" evidence="3">
    <location>
        <begin position="164"/>
        <end position="196"/>
    </location>
</feature>
<feature type="region of interest" description="Disordered" evidence="4">
    <location>
        <begin position="62"/>
        <end position="84"/>
    </location>
</feature>
<dbReference type="PROSITE" id="PS50088">
    <property type="entry name" value="ANK_REPEAT"/>
    <property type="match status" value="2"/>
</dbReference>
<keyword evidence="2 3" id="KW-0040">ANK repeat</keyword>
<evidence type="ECO:0000256" key="2">
    <source>
        <dbReference type="ARBA" id="ARBA00023043"/>
    </source>
</evidence>
<reference evidence="5 6" key="1">
    <citation type="submission" date="2024-04" db="EMBL/GenBank/DDBJ databases">
        <title>Tritrichomonas musculus Genome.</title>
        <authorList>
            <person name="Alves-Ferreira E."/>
            <person name="Grigg M."/>
            <person name="Lorenzi H."/>
            <person name="Galac M."/>
        </authorList>
    </citation>
    <scope>NUCLEOTIDE SEQUENCE [LARGE SCALE GENOMIC DNA]</scope>
    <source>
        <strain evidence="5 6">EAF2021</strain>
    </source>
</reference>
<evidence type="ECO:0000313" key="5">
    <source>
        <dbReference type="EMBL" id="KAK8885540.1"/>
    </source>
</evidence>
<organism evidence="5 6">
    <name type="scientific">Tritrichomonas musculus</name>
    <dbReference type="NCBI Taxonomy" id="1915356"/>
    <lineage>
        <taxon>Eukaryota</taxon>
        <taxon>Metamonada</taxon>
        <taxon>Parabasalia</taxon>
        <taxon>Tritrichomonadida</taxon>
        <taxon>Tritrichomonadidae</taxon>
        <taxon>Tritrichomonas</taxon>
    </lineage>
</organism>
<evidence type="ECO:0000256" key="4">
    <source>
        <dbReference type="SAM" id="MobiDB-lite"/>
    </source>
</evidence>
<evidence type="ECO:0000256" key="3">
    <source>
        <dbReference type="PROSITE-ProRule" id="PRU00023"/>
    </source>
</evidence>
<evidence type="ECO:0000256" key="1">
    <source>
        <dbReference type="ARBA" id="ARBA00022737"/>
    </source>
</evidence>
<proteinExistence type="predicted"/>